<dbReference type="Gene3D" id="3.40.630.30">
    <property type="match status" value="1"/>
</dbReference>
<gene>
    <name evidence="2" type="ORF">SAMN05444354_122128</name>
</gene>
<dbReference type="SUPFAM" id="SSF55729">
    <property type="entry name" value="Acyl-CoA N-acyltransferases (Nat)"/>
    <property type="match status" value="1"/>
</dbReference>
<dbReference type="GO" id="GO:0016747">
    <property type="term" value="F:acyltransferase activity, transferring groups other than amino-acyl groups"/>
    <property type="evidence" value="ECO:0007669"/>
    <property type="project" value="InterPro"/>
</dbReference>
<dbReference type="Proteomes" id="UP000182719">
    <property type="component" value="Unassembled WGS sequence"/>
</dbReference>
<feature type="domain" description="N-acetyltransferase" evidence="1">
    <location>
        <begin position="130"/>
        <end position="269"/>
    </location>
</feature>
<name>A0A1H8B2L4_STIAU</name>
<accession>A0A1H8B2L4</accession>
<evidence type="ECO:0000313" key="2">
    <source>
        <dbReference type="EMBL" id="SEM76334.1"/>
    </source>
</evidence>
<dbReference type="EMBL" id="FOAP01000022">
    <property type="protein sequence ID" value="SEM76334.1"/>
    <property type="molecule type" value="Genomic_DNA"/>
</dbReference>
<dbReference type="CDD" id="cd04301">
    <property type="entry name" value="NAT_SF"/>
    <property type="match status" value="1"/>
</dbReference>
<dbReference type="OrthoDB" id="1706016at2"/>
<protein>
    <submittedName>
        <fullName evidence="2">Acetyltransferase (GNAT) family protein</fullName>
    </submittedName>
</protein>
<dbReference type="InterPro" id="IPR016181">
    <property type="entry name" value="Acyl_CoA_acyltransferase"/>
</dbReference>
<dbReference type="RefSeq" id="WP_075010145.1">
    <property type="nucleotide sequence ID" value="NZ_FOAP01000022.1"/>
</dbReference>
<dbReference type="AlphaFoldDB" id="A0A1H8B2L4"/>
<reference evidence="3" key="1">
    <citation type="submission" date="2016-10" db="EMBL/GenBank/DDBJ databases">
        <authorList>
            <person name="Varghese N."/>
            <person name="Submissions S."/>
        </authorList>
    </citation>
    <scope>NUCLEOTIDE SEQUENCE [LARGE SCALE GENOMIC DNA]</scope>
    <source>
        <strain evidence="3">DSM 17044</strain>
    </source>
</reference>
<dbReference type="PROSITE" id="PS51186">
    <property type="entry name" value="GNAT"/>
    <property type="match status" value="1"/>
</dbReference>
<sequence length="269" mass="29196">MSTADVLESNTLFHEAWKFYARACPKGEIVQQPGVLIAACHVPWSIMNIAFQPAPEGTEAGLTGALDVAAGYFTPRGLAWMFALAWDWLPPPLRSRAAGLCDQRGLALAMESVGMVAEQLAPPVRPLPALDLRFVTDNDAKGAQHIADIHAAAYGASLDTARQSLAIPALFQGESRGYLGYEKGQYVASTAVLRLGNVAYIGYVATRPDFQGKGYAEALIRLALQDAKRLWGLERTALHATLAGFPVYQRMGYREVTRFGLYSPRSPGR</sequence>
<evidence type="ECO:0000313" key="3">
    <source>
        <dbReference type="Proteomes" id="UP000182719"/>
    </source>
</evidence>
<proteinExistence type="predicted"/>
<evidence type="ECO:0000259" key="1">
    <source>
        <dbReference type="PROSITE" id="PS51186"/>
    </source>
</evidence>
<keyword evidence="3" id="KW-1185">Reference proteome</keyword>
<keyword evidence="2" id="KW-0808">Transferase</keyword>
<dbReference type="Pfam" id="PF00583">
    <property type="entry name" value="Acetyltransf_1"/>
    <property type="match status" value="1"/>
</dbReference>
<dbReference type="InterPro" id="IPR000182">
    <property type="entry name" value="GNAT_dom"/>
</dbReference>
<organism evidence="2 3">
    <name type="scientific">Stigmatella aurantiaca</name>
    <dbReference type="NCBI Taxonomy" id="41"/>
    <lineage>
        <taxon>Bacteria</taxon>
        <taxon>Pseudomonadati</taxon>
        <taxon>Myxococcota</taxon>
        <taxon>Myxococcia</taxon>
        <taxon>Myxococcales</taxon>
        <taxon>Cystobacterineae</taxon>
        <taxon>Archangiaceae</taxon>
        <taxon>Stigmatella</taxon>
    </lineage>
</organism>